<accession>A0A967EW04</accession>
<feature type="domain" description="Helicase ATP-binding" evidence="11">
    <location>
        <begin position="41"/>
        <end position="224"/>
    </location>
</feature>
<keyword evidence="13" id="KW-0436">Ligase</keyword>
<reference evidence="13" key="1">
    <citation type="submission" date="2020-03" db="EMBL/GenBank/DDBJ databases">
        <title>Genome of Pelagibius litoralis DSM 21314T.</title>
        <authorList>
            <person name="Wang G."/>
        </authorList>
    </citation>
    <scope>NUCLEOTIDE SEQUENCE</scope>
    <source>
        <strain evidence="13">DSM 21314</strain>
    </source>
</reference>
<dbReference type="GO" id="GO:0003677">
    <property type="term" value="F:DNA binding"/>
    <property type="evidence" value="ECO:0007669"/>
    <property type="project" value="UniProtKB-KW"/>
</dbReference>
<feature type="compositionally biased region" description="Polar residues" evidence="10">
    <location>
        <begin position="118"/>
        <end position="127"/>
    </location>
</feature>
<dbReference type="PROSITE" id="PS51194">
    <property type="entry name" value="HELICASE_CTER"/>
    <property type="match status" value="1"/>
</dbReference>
<dbReference type="InterPro" id="IPR027417">
    <property type="entry name" value="P-loop_NTPase"/>
</dbReference>
<dbReference type="InterPro" id="IPR014001">
    <property type="entry name" value="Helicase_ATP-bd"/>
</dbReference>
<dbReference type="Pfam" id="PF08494">
    <property type="entry name" value="DEAD_assoc"/>
    <property type="match status" value="1"/>
</dbReference>
<dbReference type="InterPro" id="IPR001650">
    <property type="entry name" value="Helicase_C-like"/>
</dbReference>
<evidence type="ECO:0000256" key="5">
    <source>
        <dbReference type="ARBA" id="ARBA00022840"/>
    </source>
</evidence>
<evidence type="ECO:0000256" key="1">
    <source>
        <dbReference type="ARBA" id="ARBA00022741"/>
    </source>
</evidence>
<evidence type="ECO:0000256" key="9">
    <source>
        <dbReference type="ARBA" id="ARBA00093467"/>
    </source>
</evidence>
<evidence type="ECO:0000256" key="7">
    <source>
        <dbReference type="ARBA" id="ARBA00023204"/>
    </source>
</evidence>
<evidence type="ECO:0000259" key="12">
    <source>
        <dbReference type="PROSITE" id="PS51194"/>
    </source>
</evidence>
<evidence type="ECO:0000256" key="4">
    <source>
        <dbReference type="ARBA" id="ARBA00022806"/>
    </source>
</evidence>
<dbReference type="EMBL" id="JAAQPH010000006">
    <property type="protein sequence ID" value="NIA68884.1"/>
    <property type="molecule type" value="Genomic_DNA"/>
</dbReference>
<keyword evidence="7" id="KW-0234">DNA repair</keyword>
<evidence type="ECO:0000259" key="11">
    <source>
        <dbReference type="PROSITE" id="PS51192"/>
    </source>
</evidence>
<dbReference type="PANTHER" id="PTHR47962">
    <property type="entry name" value="ATP-DEPENDENT HELICASE LHR-RELATED-RELATED"/>
    <property type="match status" value="1"/>
</dbReference>
<comment type="caution">
    <text evidence="13">The sequence shown here is derived from an EMBL/GenBank/DDBJ whole genome shotgun (WGS) entry which is preliminary data.</text>
</comment>
<dbReference type="InterPro" id="IPR017170">
    <property type="entry name" value="Lhr-like"/>
</dbReference>
<dbReference type="SMART" id="SM00487">
    <property type="entry name" value="DEXDc"/>
    <property type="match status" value="1"/>
</dbReference>
<dbReference type="PIRSF" id="PIRSF037307">
    <property type="entry name" value="Lhr-like_helic_prd"/>
    <property type="match status" value="1"/>
</dbReference>
<keyword evidence="2" id="KW-0227">DNA damage</keyword>
<evidence type="ECO:0000256" key="8">
    <source>
        <dbReference type="ARBA" id="ARBA00023235"/>
    </source>
</evidence>
<evidence type="ECO:0000256" key="2">
    <source>
        <dbReference type="ARBA" id="ARBA00022763"/>
    </source>
</evidence>
<keyword evidence="14" id="KW-1185">Reference proteome</keyword>
<keyword evidence="3" id="KW-0378">Hydrolase</keyword>
<dbReference type="CDD" id="cd18796">
    <property type="entry name" value="SF2_C_LHR"/>
    <property type="match status" value="1"/>
</dbReference>
<sequence>MAPVNQPALLDESKLSVLPPVFADWFHRRGWQPHPHQLQMLRAAEAGESALLIAPTGGGKTLAGFLPSLVALAAQSSNGEPHEGLHTLYISPLKALAVDIHRNLTQPIEEMGLDVTCETRTGDTPQSKRQRQRRKPPGILMTTPESLALLLSYYDAPQVFGNLSCVVIDELHAIAGSKRGDLLALGLARLETLSPGCRRVGLSATVHDPDWLAGWLSPTADPSGVRPIIGRDGAKAEVSILTTKEYLPWSGHMAVHAIAEVYEKIKSAGTTLVFVNTRAQAELVFQELWRLNDDGLAIALHHGSLAVEQRRKVEGAMAAGRLRAVVATSSLDLGIDWAAVDLVVQVGAPKGSARLLQRIGRANHQLDQPSRALLVPANRFEVLECRAALEAVEARSLDGDPPKPGGLDVLSQHILGTACAGPFDADQLYQEVITAYPYKHLKKNDFDRTLDFVASGGYALKSYERYRRLGLDAHGFYRVSNLSHVKRYRMNVGTIVEAPVLKVRMRNGRVLGEVEEYFVNALLPGDSFIFAGQLLAFEGLRDNTVLVSRAKGGDPKVPAYAGGRLPLSTHLAERVRGILGNPDRWRDLPPAVAEWLRLQQWRSVLPNPSGLLVETFPRGEKEFLVAYCFEGRNAHQTLGMLLTRRMERAGLAPLGFVATDYVIAVWSLKPAEDLAALFDEDMLGDDLEEWMAESSMLKRTFRKVAVIAGLIEARAPGQEKSGRQVTFNADLIYDVLRKHEPNHILLQATRAEAAGGLTDIGRLAEMLKRVKGRIEHRRLDKISPLAVPVLLEIGKEQVSGSGLDELLDEGAQALIDEATEGLAPGRGQAELPL</sequence>
<dbReference type="Gene3D" id="3.40.50.300">
    <property type="entry name" value="P-loop containing nucleotide triphosphate hydrolases"/>
    <property type="match status" value="2"/>
</dbReference>
<dbReference type="Pfam" id="PF00270">
    <property type="entry name" value="DEAD"/>
    <property type="match status" value="1"/>
</dbReference>
<feature type="domain" description="Helicase C-terminal" evidence="12">
    <location>
        <begin position="257"/>
        <end position="408"/>
    </location>
</feature>
<dbReference type="Pfam" id="PF19306">
    <property type="entry name" value="WHD_Lhr"/>
    <property type="match status" value="1"/>
</dbReference>
<protein>
    <submittedName>
        <fullName evidence="13">Ligase-associated DNA damage response DEXH box helicase</fullName>
    </submittedName>
</protein>
<dbReference type="SUPFAM" id="SSF52540">
    <property type="entry name" value="P-loop containing nucleoside triphosphate hydrolases"/>
    <property type="match status" value="1"/>
</dbReference>
<organism evidence="13 14">
    <name type="scientific">Pelagibius litoralis</name>
    <dbReference type="NCBI Taxonomy" id="374515"/>
    <lineage>
        <taxon>Bacteria</taxon>
        <taxon>Pseudomonadati</taxon>
        <taxon>Pseudomonadota</taxon>
        <taxon>Alphaproteobacteria</taxon>
        <taxon>Rhodospirillales</taxon>
        <taxon>Rhodovibrionaceae</taxon>
        <taxon>Pelagibius</taxon>
    </lineage>
</organism>
<dbReference type="GO" id="GO:0016887">
    <property type="term" value="F:ATP hydrolysis activity"/>
    <property type="evidence" value="ECO:0007669"/>
    <property type="project" value="TreeGrafter"/>
</dbReference>
<keyword evidence="1" id="KW-0547">Nucleotide-binding</keyword>
<dbReference type="PANTHER" id="PTHR47962:SF3">
    <property type="entry name" value="LARGE ATP-DEPENDENT HELICASE-RELATED PROTEIN"/>
    <property type="match status" value="1"/>
</dbReference>
<evidence type="ECO:0000256" key="6">
    <source>
        <dbReference type="ARBA" id="ARBA00023125"/>
    </source>
</evidence>
<dbReference type="InterPro" id="IPR045628">
    <property type="entry name" value="Lhr_WH_dom"/>
</dbReference>
<keyword evidence="8" id="KW-0413">Isomerase</keyword>
<evidence type="ECO:0000313" key="13">
    <source>
        <dbReference type="EMBL" id="NIA68884.1"/>
    </source>
</evidence>
<dbReference type="InterPro" id="IPR011545">
    <property type="entry name" value="DEAD/DEAH_box_helicase_dom"/>
</dbReference>
<dbReference type="Proteomes" id="UP000761264">
    <property type="component" value="Unassembled WGS sequence"/>
</dbReference>
<dbReference type="GO" id="GO:0006281">
    <property type="term" value="P:DNA repair"/>
    <property type="evidence" value="ECO:0007669"/>
    <property type="project" value="UniProtKB-KW"/>
</dbReference>
<keyword evidence="5" id="KW-0067">ATP-binding</keyword>
<gene>
    <name evidence="13" type="ORF">HBA54_09795</name>
</gene>
<dbReference type="PROSITE" id="PS51192">
    <property type="entry name" value="HELICASE_ATP_BIND_1"/>
    <property type="match status" value="1"/>
</dbReference>
<dbReference type="Pfam" id="PF00271">
    <property type="entry name" value="Helicase_C"/>
    <property type="match status" value="1"/>
</dbReference>
<dbReference type="GO" id="GO:0016874">
    <property type="term" value="F:ligase activity"/>
    <property type="evidence" value="ECO:0007669"/>
    <property type="project" value="UniProtKB-KW"/>
</dbReference>
<dbReference type="AlphaFoldDB" id="A0A967EW04"/>
<dbReference type="InterPro" id="IPR026362">
    <property type="entry name" value="DEXH_lig_assoc"/>
</dbReference>
<keyword evidence="6" id="KW-0238">DNA-binding</keyword>
<evidence type="ECO:0000256" key="3">
    <source>
        <dbReference type="ARBA" id="ARBA00022801"/>
    </source>
</evidence>
<proteinExistence type="inferred from homology"/>
<evidence type="ECO:0000313" key="14">
    <source>
        <dbReference type="Proteomes" id="UP000761264"/>
    </source>
</evidence>
<comment type="similarity">
    <text evidence="9">Belongs to the Lhr helicase family. Lhr-Core subfamily.</text>
</comment>
<dbReference type="NCBIfam" id="TIGR04121">
    <property type="entry name" value="DEXH_lig_assoc"/>
    <property type="match status" value="1"/>
</dbReference>
<dbReference type="InterPro" id="IPR013701">
    <property type="entry name" value="Lhr-like_DEAD/DEAH_assoc"/>
</dbReference>
<dbReference type="SMART" id="SM00490">
    <property type="entry name" value="HELICc"/>
    <property type="match status" value="1"/>
</dbReference>
<dbReference type="GO" id="GO:0005524">
    <property type="term" value="F:ATP binding"/>
    <property type="evidence" value="ECO:0007669"/>
    <property type="project" value="UniProtKB-KW"/>
</dbReference>
<keyword evidence="4" id="KW-0347">Helicase</keyword>
<dbReference type="InterPro" id="IPR052511">
    <property type="entry name" value="ATP-dep_Helicase"/>
</dbReference>
<dbReference type="GO" id="GO:0004386">
    <property type="term" value="F:helicase activity"/>
    <property type="evidence" value="ECO:0007669"/>
    <property type="project" value="UniProtKB-KW"/>
</dbReference>
<feature type="region of interest" description="Disordered" evidence="10">
    <location>
        <begin position="116"/>
        <end position="139"/>
    </location>
</feature>
<evidence type="ECO:0000256" key="10">
    <source>
        <dbReference type="SAM" id="MobiDB-lite"/>
    </source>
</evidence>
<name>A0A967EW04_9PROT</name>